<dbReference type="EMBL" id="PRFC01000108">
    <property type="protein sequence ID" value="PWV06910.1"/>
    <property type="molecule type" value="Genomic_DNA"/>
</dbReference>
<dbReference type="Proteomes" id="UP000246078">
    <property type="component" value="Unassembled WGS sequence"/>
</dbReference>
<evidence type="ECO:0000313" key="2">
    <source>
        <dbReference type="EMBL" id="PWV06910.1"/>
    </source>
</evidence>
<gene>
    <name evidence="2" type="ORF">C3747_108g20</name>
    <name evidence="1" type="ORF">C3747_108g9</name>
</gene>
<keyword evidence="2" id="KW-0255">Endonuclease</keyword>
<accession>A0A2V2WE57</accession>
<dbReference type="VEuPathDB" id="TriTrypDB:TCSYLVIO_004020"/>
<name>A0A2V2WE57_TRYCR</name>
<evidence type="ECO:0000313" key="1">
    <source>
        <dbReference type="EMBL" id="PWV06908.1"/>
    </source>
</evidence>
<dbReference type="VEuPathDB" id="TriTrypDB:C3747_108g20"/>
<dbReference type="GO" id="GO:0003964">
    <property type="term" value="F:RNA-directed DNA polymerase activity"/>
    <property type="evidence" value="ECO:0007669"/>
    <property type="project" value="UniProtKB-KW"/>
</dbReference>
<comment type="caution">
    <text evidence="2">The sequence shown here is derived from an EMBL/GenBank/DDBJ whole genome shotgun (WGS) entry which is preliminary data.</text>
</comment>
<keyword evidence="2" id="KW-0548">Nucleotidyltransferase</keyword>
<dbReference type="EMBL" id="PRFC01000108">
    <property type="protein sequence ID" value="PWV06908.1"/>
    <property type="molecule type" value="Genomic_DNA"/>
</dbReference>
<sequence length="199" mass="21846">MPAMKADGPMLSRHRNVGHTKPWAAKATRHPKSCPPPPILTNARNFAPMNMAELNRTLQLLPFGPAPVADRMNGKSLRHLRRVAKRAVPGCSIYAYVQKPSGGIGDVEPRHPSHHSGENSIRLPLTPTCRAEQLPRIAHVTYLCRTQPRHHRVPVVSTAIWPSAQQFLPRPIAAPQGCHALQRSTTPHAGCLCGPRPCL</sequence>
<dbReference type="AlphaFoldDB" id="A0A2V2WE57"/>
<keyword evidence="2" id="KW-0695">RNA-directed DNA polymerase</keyword>
<dbReference type="VEuPathDB" id="TriTrypDB:TcCL_NonESM11177"/>
<proteinExistence type="predicted"/>
<dbReference type="GO" id="GO:0004519">
    <property type="term" value="F:endonuclease activity"/>
    <property type="evidence" value="ECO:0007669"/>
    <property type="project" value="UniProtKB-KW"/>
</dbReference>
<dbReference type="VEuPathDB" id="TriTrypDB:ECC02_011308"/>
<keyword evidence="2" id="KW-0378">Hydrolase</keyword>
<keyword evidence="2" id="KW-0808">Transferase</keyword>
<organism evidence="2 3">
    <name type="scientific">Trypanosoma cruzi</name>
    <dbReference type="NCBI Taxonomy" id="5693"/>
    <lineage>
        <taxon>Eukaryota</taxon>
        <taxon>Discoba</taxon>
        <taxon>Euglenozoa</taxon>
        <taxon>Kinetoplastea</taxon>
        <taxon>Metakinetoplastina</taxon>
        <taxon>Trypanosomatida</taxon>
        <taxon>Trypanosomatidae</taxon>
        <taxon>Trypanosoma</taxon>
        <taxon>Schizotrypanum</taxon>
    </lineage>
</organism>
<evidence type="ECO:0000313" key="3">
    <source>
        <dbReference type="Proteomes" id="UP000246078"/>
    </source>
</evidence>
<keyword evidence="2" id="KW-0540">Nuclease</keyword>
<protein>
    <submittedName>
        <fullName evidence="2">Putative Endonuclease-reverse transcriptase/Reverse transcriptase (RNA-dependent DNA polymerase)</fullName>
    </submittedName>
</protein>
<reference evidence="2 3" key="1">
    <citation type="journal article" date="2018" name="Microb. Genom.">
        <title>Expanding an expanded genome: long-read sequencing of Trypanosoma cruzi.</title>
        <authorList>
            <person name="Berna L."/>
            <person name="Rodriguez M."/>
            <person name="Chiribao M.L."/>
            <person name="Parodi-Talice A."/>
            <person name="Pita S."/>
            <person name="Rijo G."/>
            <person name="Alvarez-Valin F."/>
            <person name="Robello C."/>
        </authorList>
    </citation>
    <scope>NUCLEOTIDE SEQUENCE [LARGE SCALE GENOMIC DNA]</scope>
    <source>
        <strain evidence="2 3">TCC</strain>
    </source>
</reference>
<dbReference type="VEuPathDB" id="TriTrypDB:C3747_108g9"/>